<proteinExistence type="predicted"/>
<dbReference type="SUPFAM" id="SSF54236">
    <property type="entry name" value="Ubiquitin-like"/>
    <property type="match status" value="1"/>
</dbReference>
<name>A0A813ZJ04_9BILA</name>
<gene>
    <name evidence="1" type="ORF">SEV965_LOCUS5596</name>
</gene>
<protein>
    <submittedName>
        <fullName evidence="1">Uncharacterized protein</fullName>
    </submittedName>
</protein>
<dbReference type="EMBL" id="CAJNOU010000172">
    <property type="protein sequence ID" value="CAF0900202.1"/>
    <property type="molecule type" value="Genomic_DNA"/>
</dbReference>
<comment type="caution">
    <text evidence="1">The sequence shown here is derived from an EMBL/GenBank/DDBJ whole genome shotgun (WGS) entry which is preliminary data.</text>
</comment>
<accession>A0A813ZJ04</accession>
<dbReference type="Gene3D" id="3.10.20.90">
    <property type="entry name" value="Phosphatidylinositol 3-kinase Catalytic Subunit, Chain A, domain 1"/>
    <property type="match status" value="1"/>
</dbReference>
<sequence length="275" mass="31638">MSYPSQPNYGYCPPPQYEGNPGYCPPPPPTIITYHTVGNCPSCHQGFLTSQISTHRQMGNKIAHRRSSIATSTTVISTDLTSFVYEDLIFHVQAIQNQMIETVKYLDDRWKNEKKIRKEIKSRSIIIIDPYGNPMTDTYMDHELISTLFRKWHLEDSRTLSAYNIQKEAVLYISVCLRGGMYNFTSGRLDFENLPKAEVKVIKNILAFKFKHKSHPAHLLPVKLQNFVLQGQLLLSKLFNEFKNVYTSDDVPYLKNIILPDIADNEDDDDFLNAQ</sequence>
<evidence type="ECO:0000313" key="1">
    <source>
        <dbReference type="EMBL" id="CAF0900202.1"/>
    </source>
</evidence>
<evidence type="ECO:0000313" key="2">
    <source>
        <dbReference type="Proteomes" id="UP000663889"/>
    </source>
</evidence>
<dbReference type="Proteomes" id="UP000663889">
    <property type="component" value="Unassembled WGS sequence"/>
</dbReference>
<dbReference type="InterPro" id="IPR029071">
    <property type="entry name" value="Ubiquitin-like_domsf"/>
</dbReference>
<organism evidence="1 2">
    <name type="scientific">Rotaria sordida</name>
    <dbReference type="NCBI Taxonomy" id="392033"/>
    <lineage>
        <taxon>Eukaryota</taxon>
        <taxon>Metazoa</taxon>
        <taxon>Spiralia</taxon>
        <taxon>Gnathifera</taxon>
        <taxon>Rotifera</taxon>
        <taxon>Eurotatoria</taxon>
        <taxon>Bdelloidea</taxon>
        <taxon>Philodinida</taxon>
        <taxon>Philodinidae</taxon>
        <taxon>Rotaria</taxon>
    </lineage>
</organism>
<dbReference type="AlphaFoldDB" id="A0A813ZJ04"/>
<reference evidence="1" key="1">
    <citation type="submission" date="2021-02" db="EMBL/GenBank/DDBJ databases">
        <authorList>
            <person name="Nowell W R."/>
        </authorList>
    </citation>
    <scope>NUCLEOTIDE SEQUENCE</scope>
</reference>